<evidence type="ECO:0000256" key="3">
    <source>
        <dbReference type="ARBA" id="ARBA00022617"/>
    </source>
</evidence>
<protein>
    <recommendedName>
        <fullName evidence="11">Cytochrome c domain-containing protein</fullName>
    </recommendedName>
</protein>
<dbReference type="PRINTS" id="PR00604">
    <property type="entry name" value="CYTCHRMECIAB"/>
</dbReference>
<evidence type="ECO:0000313" key="13">
    <source>
        <dbReference type="Proteomes" id="UP000023430"/>
    </source>
</evidence>
<proteinExistence type="predicted"/>
<keyword evidence="7 9" id="KW-0408">Iron</keyword>
<dbReference type="InterPro" id="IPR036909">
    <property type="entry name" value="Cyt_c-like_dom_sf"/>
</dbReference>
<feature type="chain" id="PRO_5004978195" description="Cytochrome c domain-containing protein" evidence="10">
    <location>
        <begin position="19"/>
        <end position="433"/>
    </location>
</feature>
<evidence type="ECO:0000256" key="7">
    <source>
        <dbReference type="ARBA" id="ARBA00023004"/>
    </source>
</evidence>
<dbReference type="AlphaFoldDB" id="X7FDZ9"/>
<dbReference type="InterPro" id="IPR015943">
    <property type="entry name" value="WD40/YVTN_repeat-like_dom_sf"/>
</dbReference>
<dbReference type="GO" id="GO:0009055">
    <property type="term" value="F:electron transfer activity"/>
    <property type="evidence" value="ECO:0007669"/>
    <property type="project" value="InterPro"/>
</dbReference>
<dbReference type="RefSeq" id="WP_043766734.1">
    <property type="nucleotide sequence ID" value="NZ_JAME01000004.1"/>
</dbReference>
<evidence type="ECO:0000256" key="5">
    <source>
        <dbReference type="ARBA" id="ARBA00022737"/>
    </source>
</evidence>
<dbReference type="SUPFAM" id="SSF46626">
    <property type="entry name" value="Cytochrome c"/>
    <property type="match status" value="1"/>
</dbReference>
<evidence type="ECO:0000313" key="12">
    <source>
        <dbReference type="EMBL" id="ETX30311.1"/>
    </source>
</evidence>
<dbReference type="Pfam" id="PF00400">
    <property type="entry name" value="WD40"/>
    <property type="match status" value="4"/>
</dbReference>
<dbReference type="InterPro" id="IPR002327">
    <property type="entry name" value="Cyt_c_1A/1B"/>
</dbReference>
<reference evidence="12 13" key="1">
    <citation type="submission" date="2014-01" db="EMBL/GenBank/DDBJ databases">
        <title>Roseivivax isoporae LMG 25204 Genome Sequencing.</title>
        <authorList>
            <person name="Lai Q."/>
            <person name="Li G."/>
            <person name="Shao Z."/>
        </authorList>
    </citation>
    <scope>NUCLEOTIDE SEQUENCE [LARGE SCALE GENOMIC DNA]</scope>
    <source>
        <strain evidence="12 13">LMG 25204</strain>
    </source>
</reference>
<sequence>MRAALALVLAALSTPLAAEGFRSFAGHGGPVMDIAVSGDRVLTGSFDYAVGLWPIGGGDPRWLDGHRAAVVDVAFLGDGHVLSAGDDFTAILWDLGTGTMVRRFEGHQGKVTAVRPSPDGTTLATASWDGTIRLWDIATGAERAVLDDHEGNVNDVAWSTDGTHIYSAGYDGLVLDWDVAAREPVRRLADHGFGVNVLARAPDGTWLAYGGLDGGTRILDLATGETVADLSGERRPVLALAVPPAGDMLAIGDGEGHIMVVGAAAWNVLHDFRAAANGPIWALAFTPDGSGVIAGGIADEAFLWPLAEATSEAPQIAEAARAFHTDPAAVPNGERQFLRKCSVCHTLGPDGARRAGPSLAGVFGRAAGSLPGYPYSDALRQSDIVWTAETIDALFALGPDHVTPGSKMPMQQIARPEDRADLIDYLRQATAAN</sequence>
<feature type="repeat" description="WD" evidence="8">
    <location>
        <begin position="63"/>
        <end position="103"/>
    </location>
</feature>
<dbReference type="CDD" id="cd00200">
    <property type="entry name" value="WD40"/>
    <property type="match status" value="1"/>
</dbReference>
<dbReference type="PRINTS" id="PR00320">
    <property type="entry name" value="GPROTEINBRPT"/>
</dbReference>
<dbReference type="EMBL" id="JAME01000004">
    <property type="protein sequence ID" value="ETX30311.1"/>
    <property type="molecule type" value="Genomic_DNA"/>
</dbReference>
<feature type="repeat" description="WD" evidence="8">
    <location>
        <begin position="104"/>
        <end position="145"/>
    </location>
</feature>
<dbReference type="PROSITE" id="PS00678">
    <property type="entry name" value="WD_REPEATS_1"/>
    <property type="match status" value="2"/>
</dbReference>
<keyword evidence="1" id="KW-0813">Transport</keyword>
<keyword evidence="13" id="KW-1185">Reference proteome</keyword>
<organism evidence="12 13">
    <name type="scientific">Roseivivax isoporae LMG 25204</name>
    <dbReference type="NCBI Taxonomy" id="1449351"/>
    <lineage>
        <taxon>Bacteria</taxon>
        <taxon>Pseudomonadati</taxon>
        <taxon>Pseudomonadota</taxon>
        <taxon>Alphaproteobacteria</taxon>
        <taxon>Rhodobacterales</taxon>
        <taxon>Roseobacteraceae</taxon>
        <taxon>Roseivivax</taxon>
    </lineage>
</organism>
<dbReference type="Pfam" id="PF00034">
    <property type="entry name" value="Cytochrom_C"/>
    <property type="match status" value="1"/>
</dbReference>
<keyword evidence="10" id="KW-0732">Signal</keyword>
<keyword evidence="5" id="KW-0677">Repeat</keyword>
<dbReference type="SUPFAM" id="SSF50978">
    <property type="entry name" value="WD40 repeat-like"/>
    <property type="match status" value="1"/>
</dbReference>
<dbReference type="OrthoDB" id="9805828at2"/>
<dbReference type="SMART" id="SM00320">
    <property type="entry name" value="WD40"/>
    <property type="match status" value="7"/>
</dbReference>
<evidence type="ECO:0000256" key="10">
    <source>
        <dbReference type="SAM" id="SignalP"/>
    </source>
</evidence>
<dbReference type="Gene3D" id="2.130.10.10">
    <property type="entry name" value="YVTN repeat-like/Quinoprotein amine dehydrogenase"/>
    <property type="match status" value="2"/>
</dbReference>
<feature type="repeat" description="WD" evidence="8">
    <location>
        <begin position="146"/>
        <end position="187"/>
    </location>
</feature>
<dbReference type="eggNOG" id="COG2319">
    <property type="taxonomic scope" value="Bacteria"/>
</dbReference>
<keyword evidence="3 9" id="KW-0349">Heme</keyword>
<dbReference type="InterPro" id="IPR036322">
    <property type="entry name" value="WD40_repeat_dom_sf"/>
</dbReference>
<keyword evidence="2 8" id="KW-0853">WD repeat</keyword>
<dbReference type="InterPro" id="IPR009056">
    <property type="entry name" value="Cyt_c-like_dom"/>
</dbReference>
<dbReference type="PROSITE" id="PS50294">
    <property type="entry name" value="WD_REPEATS_REGION"/>
    <property type="match status" value="2"/>
</dbReference>
<dbReference type="Gene3D" id="1.10.760.10">
    <property type="entry name" value="Cytochrome c-like domain"/>
    <property type="match status" value="1"/>
</dbReference>
<dbReference type="InterPro" id="IPR019775">
    <property type="entry name" value="WD40_repeat_CS"/>
</dbReference>
<evidence type="ECO:0000256" key="9">
    <source>
        <dbReference type="PROSITE-ProRule" id="PRU00433"/>
    </source>
</evidence>
<feature type="repeat" description="WD" evidence="8">
    <location>
        <begin position="24"/>
        <end position="53"/>
    </location>
</feature>
<dbReference type="InterPro" id="IPR001680">
    <property type="entry name" value="WD40_rpt"/>
</dbReference>
<comment type="caution">
    <text evidence="12">The sequence shown here is derived from an EMBL/GenBank/DDBJ whole genome shotgun (WGS) entry which is preliminary data.</text>
</comment>
<dbReference type="PROSITE" id="PS50082">
    <property type="entry name" value="WD_REPEATS_2"/>
    <property type="match status" value="4"/>
</dbReference>
<keyword evidence="6" id="KW-0249">Electron transport</keyword>
<evidence type="ECO:0000256" key="2">
    <source>
        <dbReference type="ARBA" id="ARBA00022574"/>
    </source>
</evidence>
<evidence type="ECO:0000256" key="4">
    <source>
        <dbReference type="ARBA" id="ARBA00022723"/>
    </source>
</evidence>
<dbReference type="eggNOG" id="COG3474">
    <property type="taxonomic scope" value="Bacteria"/>
</dbReference>
<accession>X7FDZ9</accession>
<dbReference type="InterPro" id="IPR020472">
    <property type="entry name" value="WD40_PAC1"/>
</dbReference>
<name>X7FDZ9_9RHOB</name>
<dbReference type="STRING" id="1449351.RISW2_15865"/>
<evidence type="ECO:0000256" key="1">
    <source>
        <dbReference type="ARBA" id="ARBA00022448"/>
    </source>
</evidence>
<dbReference type="PANTHER" id="PTHR19879">
    <property type="entry name" value="TRANSCRIPTION INITIATION FACTOR TFIID"/>
    <property type="match status" value="1"/>
</dbReference>
<keyword evidence="4 9" id="KW-0479">Metal-binding</keyword>
<dbReference type="PANTHER" id="PTHR19879:SF9">
    <property type="entry name" value="TRANSCRIPTION INITIATION FACTOR TFIID SUBUNIT 5"/>
    <property type="match status" value="1"/>
</dbReference>
<evidence type="ECO:0000256" key="8">
    <source>
        <dbReference type="PROSITE-ProRule" id="PRU00221"/>
    </source>
</evidence>
<gene>
    <name evidence="12" type="ORF">RISW2_15865</name>
</gene>
<feature type="signal peptide" evidence="10">
    <location>
        <begin position="1"/>
        <end position="18"/>
    </location>
</feature>
<dbReference type="PROSITE" id="PS51007">
    <property type="entry name" value="CYTC"/>
    <property type="match status" value="1"/>
</dbReference>
<evidence type="ECO:0000256" key="6">
    <source>
        <dbReference type="ARBA" id="ARBA00022982"/>
    </source>
</evidence>
<dbReference type="PATRIC" id="fig|1449351.3.peg.732"/>
<dbReference type="GO" id="GO:0046872">
    <property type="term" value="F:metal ion binding"/>
    <property type="evidence" value="ECO:0007669"/>
    <property type="project" value="UniProtKB-KW"/>
</dbReference>
<feature type="domain" description="Cytochrome c" evidence="11">
    <location>
        <begin position="328"/>
        <end position="430"/>
    </location>
</feature>
<dbReference type="GO" id="GO:0020037">
    <property type="term" value="F:heme binding"/>
    <property type="evidence" value="ECO:0007669"/>
    <property type="project" value="InterPro"/>
</dbReference>
<evidence type="ECO:0000259" key="11">
    <source>
        <dbReference type="PROSITE" id="PS51007"/>
    </source>
</evidence>
<dbReference type="Proteomes" id="UP000023430">
    <property type="component" value="Unassembled WGS sequence"/>
</dbReference>